<proteinExistence type="predicted"/>
<keyword evidence="2" id="KW-0539">Nucleus</keyword>
<reference evidence="5" key="2">
    <citation type="submission" date="2021-01" db="EMBL/GenBank/DDBJ databases">
        <authorList>
            <person name="Schikora-Tamarit M.A."/>
        </authorList>
    </citation>
    <scope>NUCLEOTIDE SEQUENCE</scope>
    <source>
        <strain evidence="5">CBS6341</strain>
    </source>
</reference>
<evidence type="ECO:0000259" key="4">
    <source>
        <dbReference type="PROSITE" id="PS50118"/>
    </source>
</evidence>
<evidence type="ECO:0000256" key="1">
    <source>
        <dbReference type="ARBA" id="ARBA00023125"/>
    </source>
</evidence>
<dbReference type="EMBL" id="JAEUBF010001283">
    <property type="protein sequence ID" value="KAH3671211.1"/>
    <property type="molecule type" value="Genomic_DNA"/>
</dbReference>
<evidence type="ECO:0000313" key="5">
    <source>
        <dbReference type="EMBL" id="KAH3671211.1"/>
    </source>
</evidence>
<feature type="DNA-binding region" description="HMG box" evidence="2">
    <location>
        <begin position="135"/>
        <end position="208"/>
    </location>
</feature>
<dbReference type="OrthoDB" id="5550281at2759"/>
<dbReference type="InterPro" id="IPR050342">
    <property type="entry name" value="HMGB"/>
</dbReference>
<dbReference type="GO" id="GO:0005634">
    <property type="term" value="C:nucleus"/>
    <property type="evidence" value="ECO:0007669"/>
    <property type="project" value="UniProtKB-UniRule"/>
</dbReference>
<keyword evidence="1 2" id="KW-0238">DNA-binding</keyword>
<dbReference type="InterPro" id="IPR009071">
    <property type="entry name" value="HMG_box_dom"/>
</dbReference>
<reference evidence="5" key="1">
    <citation type="journal article" date="2021" name="Open Biol.">
        <title>Shared evolutionary footprints suggest mitochondrial oxidative damage underlies multiple complex I losses in fungi.</title>
        <authorList>
            <person name="Schikora-Tamarit M.A."/>
            <person name="Marcet-Houben M."/>
            <person name="Nosek J."/>
            <person name="Gabaldon T."/>
        </authorList>
    </citation>
    <scope>NUCLEOTIDE SEQUENCE</scope>
    <source>
        <strain evidence="5">CBS6341</strain>
    </source>
</reference>
<feature type="compositionally biased region" description="Basic residues" evidence="3">
    <location>
        <begin position="247"/>
        <end position="257"/>
    </location>
</feature>
<dbReference type="PROSITE" id="PS50118">
    <property type="entry name" value="HMG_BOX_2"/>
    <property type="match status" value="1"/>
</dbReference>
<feature type="region of interest" description="Disordered" evidence="3">
    <location>
        <begin position="107"/>
        <end position="135"/>
    </location>
</feature>
<evidence type="ECO:0000256" key="3">
    <source>
        <dbReference type="SAM" id="MobiDB-lite"/>
    </source>
</evidence>
<dbReference type="SMART" id="SM00398">
    <property type="entry name" value="HMG"/>
    <property type="match status" value="1"/>
</dbReference>
<organism evidence="5 6">
    <name type="scientific">Wickerhamomyces mucosus</name>
    <dbReference type="NCBI Taxonomy" id="1378264"/>
    <lineage>
        <taxon>Eukaryota</taxon>
        <taxon>Fungi</taxon>
        <taxon>Dikarya</taxon>
        <taxon>Ascomycota</taxon>
        <taxon>Saccharomycotina</taxon>
        <taxon>Saccharomycetes</taxon>
        <taxon>Phaffomycetales</taxon>
        <taxon>Wickerhamomycetaceae</taxon>
        <taxon>Wickerhamomyces</taxon>
    </lineage>
</organism>
<accession>A0A9P8TAL1</accession>
<dbReference type="PANTHER" id="PTHR48112">
    <property type="entry name" value="HIGH MOBILITY GROUP PROTEIN DSP1"/>
    <property type="match status" value="1"/>
</dbReference>
<dbReference type="Pfam" id="PF00505">
    <property type="entry name" value="HMG_box"/>
    <property type="match status" value="1"/>
</dbReference>
<dbReference type="SUPFAM" id="SSF47095">
    <property type="entry name" value="HMG-box"/>
    <property type="match status" value="1"/>
</dbReference>
<feature type="domain" description="HMG box" evidence="4">
    <location>
        <begin position="135"/>
        <end position="208"/>
    </location>
</feature>
<dbReference type="PANTHER" id="PTHR48112:SF24">
    <property type="entry name" value="HIGH MOBILITY GROUP PROTEIN 1"/>
    <property type="match status" value="1"/>
</dbReference>
<gene>
    <name evidence="5" type="ORF">WICMUC_004728</name>
</gene>
<evidence type="ECO:0000313" key="6">
    <source>
        <dbReference type="Proteomes" id="UP000769528"/>
    </source>
</evidence>
<dbReference type="InterPro" id="IPR036910">
    <property type="entry name" value="HMG_box_dom_sf"/>
</dbReference>
<feature type="region of interest" description="Disordered" evidence="3">
    <location>
        <begin position="216"/>
        <end position="263"/>
    </location>
</feature>
<comment type="caution">
    <text evidence="5">The sequence shown here is derived from an EMBL/GenBank/DDBJ whole genome shotgun (WGS) entry which is preliminary data.</text>
</comment>
<dbReference type="Proteomes" id="UP000769528">
    <property type="component" value="Unassembled WGS sequence"/>
</dbReference>
<keyword evidence="6" id="KW-1185">Reference proteome</keyword>
<dbReference type="Gene3D" id="1.10.30.10">
    <property type="entry name" value="High mobility group box domain"/>
    <property type="match status" value="1"/>
</dbReference>
<dbReference type="AlphaFoldDB" id="A0A9P8TAL1"/>
<evidence type="ECO:0000256" key="2">
    <source>
        <dbReference type="PROSITE-ProRule" id="PRU00267"/>
    </source>
</evidence>
<name>A0A9P8TAL1_9ASCO</name>
<feature type="compositionally biased region" description="Basic and acidic residues" evidence="3">
    <location>
        <begin position="123"/>
        <end position="134"/>
    </location>
</feature>
<sequence>MSLKSAKDSLVSALFELSKAANDASSATIDFYNASLLTGSTNQDTEIFNNLSQSLKLLTNAVNSVHATSNQIQAHNQVNFALDPALTDISINNSQFPVAVQQLPTQASQQPFPHHQISQQVEQQKKKVEKDPNAPKKPLTVFFAYSAWARQSLRDDRLAKGLPSLSSTEITQEISKKWNELPETEKDLWKQAYDNELKLYQIEKARYLEAKKLGHDVTRSGPNNAPVPLPDFLKSSSKVDSADDKKDKKKKSTKKRKTDLPDF</sequence>
<dbReference type="GO" id="GO:0003677">
    <property type="term" value="F:DNA binding"/>
    <property type="evidence" value="ECO:0007669"/>
    <property type="project" value="UniProtKB-UniRule"/>
</dbReference>
<protein>
    <recommendedName>
        <fullName evidence="4">HMG box domain-containing protein</fullName>
    </recommendedName>
</protein>